<sequence length="544" mass="59743">MSSEETPNSPPPSPSLLILPRRESFDYGLLPIPNLIFNDGTLTLIPLRDKLLSVSPRVDAQTLAEALQISIGDADLVIETLFSVLPADPGNGDERGVDVHDLLVFLYVQSYKRLVTRPHKDASTVATSMSAFDGCLSALSPLQLVRSNSRRFMPSQSDDEAHQLSFLQKHMANILTLLADPVDGDDESLVITGERFQHLDLLVQFVENGCEVVPSSKAVPFFVNSDPDMLAVPASAAQVLDWVLQNIATSLEKVLENTPTKENGSTNTLDLDMATADASKANSTAFSRSQTFVEGISKTSVVKQSSDIKGHSVKVLNCQDSVIYILAPLKYATVYGCSESTIVLGAVGKVVRVEHCERVQVITATKRICIANCRDCLFFLGVNQQPLIIGDNHKLQVAPYNTFYPQLEEHMAQVGINATVNRWAEPRALGMVDPHDSLSHPAGVSDVQAESATCLDPDQFTNFVIPKLFGAESTKPTKDNPFPLPESYIESQKKTHSVLCDIQQVIRNAQLEENKKQEVSSALHVHFKDWLYATGNIRQLYCLQ</sequence>
<comment type="subcellular location">
    <subcellularLocation>
        <location evidence="1">Cytoplasm</location>
        <location evidence="1">Cytoskeleton</location>
        <location evidence="1">Microtubule organizing center</location>
        <location evidence="1">Centrosome</location>
    </subcellularLocation>
    <subcellularLocation>
        <location evidence="2">Cytoplasm</location>
        <location evidence="2">Cytoskeleton</location>
        <location evidence="2">Spindle pole</location>
    </subcellularLocation>
</comment>
<evidence type="ECO:0000256" key="6">
    <source>
        <dbReference type="ARBA" id="ARBA00023212"/>
    </source>
</evidence>
<dbReference type="EMBL" id="CM007381">
    <property type="protein sequence ID" value="ONK81839.1"/>
    <property type="molecule type" value="Genomic_DNA"/>
</dbReference>
<dbReference type="PANTHER" id="PTHR16052">
    <property type="entry name" value="TBCC DOMAIN-CONTAINING PROTEIN 1"/>
    <property type="match status" value="1"/>
</dbReference>
<keyword evidence="6" id="KW-0206">Cytoskeleton</keyword>
<name>A0A5P1FWT8_ASPOF</name>
<organism evidence="8 9">
    <name type="scientific">Asparagus officinalis</name>
    <name type="common">Garden asparagus</name>
    <dbReference type="NCBI Taxonomy" id="4686"/>
    <lineage>
        <taxon>Eukaryota</taxon>
        <taxon>Viridiplantae</taxon>
        <taxon>Streptophyta</taxon>
        <taxon>Embryophyta</taxon>
        <taxon>Tracheophyta</taxon>
        <taxon>Spermatophyta</taxon>
        <taxon>Magnoliopsida</taxon>
        <taxon>Liliopsida</taxon>
        <taxon>Asparagales</taxon>
        <taxon>Asparagaceae</taxon>
        <taxon>Asparagoideae</taxon>
        <taxon>Asparagus</taxon>
    </lineage>
</organism>
<dbReference type="AlphaFoldDB" id="A0A5P1FWT8"/>
<dbReference type="Gramene" id="ONK81839">
    <property type="protein sequence ID" value="ONK81839"/>
    <property type="gene ID" value="A4U43_C01F33400"/>
</dbReference>
<evidence type="ECO:0000313" key="8">
    <source>
        <dbReference type="EMBL" id="ONK81839.1"/>
    </source>
</evidence>
<keyword evidence="5" id="KW-0963">Cytoplasm</keyword>
<protein>
    <recommendedName>
        <fullName evidence="4">TBCC domain-containing protein 1</fullName>
    </recommendedName>
</protein>
<evidence type="ECO:0000256" key="1">
    <source>
        <dbReference type="ARBA" id="ARBA00004300"/>
    </source>
</evidence>
<evidence type="ECO:0000256" key="3">
    <source>
        <dbReference type="ARBA" id="ARBA00008848"/>
    </source>
</evidence>
<dbReference type="OMA" id="IANCRDC"/>
<dbReference type="Gene3D" id="2.160.20.70">
    <property type="match status" value="1"/>
</dbReference>
<dbReference type="SMART" id="SM00673">
    <property type="entry name" value="CARP"/>
    <property type="match status" value="2"/>
</dbReference>
<dbReference type="PROSITE" id="PS51329">
    <property type="entry name" value="C_CAP_COFACTOR_C"/>
    <property type="match status" value="1"/>
</dbReference>
<dbReference type="PANTHER" id="PTHR16052:SF0">
    <property type="entry name" value="TBCC DOMAIN-CONTAINING PROTEIN 1"/>
    <property type="match status" value="1"/>
</dbReference>
<evidence type="ECO:0000256" key="5">
    <source>
        <dbReference type="ARBA" id="ARBA00022490"/>
    </source>
</evidence>
<dbReference type="InterPro" id="IPR012945">
    <property type="entry name" value="Tubulin-bd_cofactor_C_dom"/>
</dbReference>
<dbReference type="InterPro" id="IPR017901">
    <property type="entry name" value="C-CAP_CF_C-like"/>
</dbReference>
<keyword evidence="9" id="KW-1185">Reference proteome</keyword>
<reference evidence="9" key="1">
    <citation type="journal article" date="2017" name="Nat. Commun.">
        <title>The asparagus genome sheds light on the origin and evolution of a young Y chromosome.</title>
        <authorList>
            <person name="Harkess A."/>
            <person name="Zhou J."/>
            <person name="Xu C."/>
            <person name="Bowers J.E."/>
            <person name="Van der Hulst R."/>
            <person name="Ayyampalayam S."/>
            <person name="Mercati F."/>
            <person name="Riccardi P."/>
            <person name="McKain M.R."/>
            <person name="Kakrana A."/>
            <person name="Tang H."/>
            <person name="Ray J."/>
            <person name="Groenendijk J."/>
            <person name="Arikit S."/>
            <person name="Mathioni S.M."/>
            <person name="Nakano M."/>
            <person name="Shan H."/>
            <person name="Telgmann-Rauber A."/>
            <person name="Kanno A."/>
            <person name="Yue Z."/>
            <person name="Chen H."/>
            <person name="Li W."/>
            <person name="Chen Y."/>
            <person name="Xu X."/>
            <person name="Zhang Y."/>
            <person name="Luo S."/>
            <person name="Chen H."/>
            <person name="Gao J."/>
            <person name="Mao Z."/>
            <person name="Pires J.C."/>
            <person name="Luo M."/>
            <person name="Kudrna D."/>
            <person name="Wing R.A."/>
            <person name="Meyers B.C."/>
            <person name="Yi K."/>
            <person name="Kong H."/>
            <person name="Lavrijsen P."/>
            <person name="Sunseri F."/>
            <person name="Falavigna A."/>
            <person name="Ye Y."/>
            <person name="Leebens-Mack J.H."/>
            <person name="Chen G."/>
        </authorList>
    </citation>
    <scope>NUCLEOTIDE SEQUENCE [LARGE SCALE GENOMIC DNA]</scope>
    <source>
        <strain evidence="9">cv. DH0086</strain>
    </source>
</reference>
<dbReference type="SUPFAM" id="SSF69340">
    <property type="entry name" value="C-terminal domain of adenylylcyclase associated protein"/>
    <property type="match status" value="1"/>
</dbReference>
<comment type="similarity">
    <text evidence="3">Belongs to the TBCC family.</text>
</comment>
<dbReference type="InterPro" id="IPR039589">
    <property type="entry name" value="TBCC1"/>
</dbReference>
<dbReference type="Pfam" id="PF07986">
    <property type="entry name" value="TBCC"/>
    <property type="match status" value="1"/>
</dbReference>
<dbReference type="Proteomes" id="UP000243459">
    <property type="component" value="Chromosome 1"/>
</dbReference>
<dbReference type="InterPro" id="IPR006599">
    <property type="entry name" value="CARP_motif"/>
</dbReference>
<feature type="domain" description="C-CAP/cofactor C-like" evidence="7">
    <location>
        <begin position="280"/>
        <end position="416"/>
    </location>
</feature>
<accession>A0A5P1FWT8</accession>
<evidence type="ECO:0000313" key="9">
    <source>
        <dbReference type="Proteomes" id="UP000243459"/>
    </source>
</evidence>
<evidence type="ECO:0000259" key="7">
    <source>
        <dbReference type="PROSITE" id="PS51329"/>
    </source>
</evidence>
<proteinExistence type="inferred from homology"/>
<dbReference type="OrthoDB" id="427777at2759"/>
<dbReference type="InterPro" id="IPR036223">
    <property type="entry name" value="CAP_C_sf"/>
</dbReference>
<dbReference type="GO" id="GO:0000922">
    <property type="term" value="C:spindle pole"/>
    <property type="evidence" value="ECO:0007669"/>
    <property type="project" value="UniProtKB-SubCell"/>
</dbReference>
<dbReference type="InterPro" id="IPR016098">
    <property type="entry name" value="CAP/MinC_C"/>
</dbReference>
<evidence type="ECO:0000256" key="4">
    <source>
        <dbReference type="ARBA" id="ARBA00017559"/>
    </source>
</evidence>
<evidence type="ECO:0000256" key="2">
    <source>
        <dbReference type="ARBA" id="ARBA00004647"/>
    </source>
</evidence>
<gene>
    <name evidence="8" type="ORF">A4U43_C01F33400</name>
</gene>